<protein>
    <submittedName>
        <fullName evidence="3">SH3 type 3 domain-containing protein</fullName>
    </submittedName>
</protein>
<evidence type="ECO:0000313" key="4">
    <source>
        <dbReference type="Proteomes" id="UP001050975"/>
    </source>
</evidence>
<dbReference type="Pfam" id="PF08239">
    <property type="entry name" value="SH3_3"/>
    <property type="match status" value="1"/>
</dbReference>
<organism evidence="3 4">
    <name type="scientific">Microseira wollei NIES-4236</name>
    <dbReference type="NCBI Taxonomy" id="2530354"/>
    <lineage>
        <taxon>Bacteria</taxon>
        <taxon>Bacillati</taxon>
        <taxon>Cyanobacteriota</taxon>
        <taxon>Cyanophyceae</taxon>
        <taxon>Oscillatoriophycideae</taxon>
        <taxon>Aerosakkonematales</taxon>
        <taxon>Aerosakkonemataceae</taxon>
        <taxon>Microseira</taxon>
    </lineage>
</organism>
<gene>
    <name evidence="3" type="ORF">MiSe_13860</name>
</gene>
<proteinExistence type="predicted"/>
<evidence type="ECO:0000259" key="2">
    <source>
        <dbReference type="SMART" id="SM00287"/>
    </source>
</evidence>
<dbReference type="Proteomes" id="UP001050975">
    <property type="component" value="Unassembled WGS sequence"/>
</dbReference>
<dbReference type="Gene3D" id="2.30.30.40">
    <property type="entry name" value="SH3 Domains"/>
    <property type="match status" value="1"/>
</dbReference>
<evidence type="ECO:0000256" key="1">
    <source>
        <dbReference type="SAM" id="MobiDB-lite"/>
    </source>
</evidence>
<feature type="region of interest" description="Disordered" evidence="1">
    <location>
        <begin position="46"/>
        <end position="99"/>
    </location>
</feature>
<accession>A0AAV3X4A4</accession>
<dbReference type="AlphaFoldDB" id="A0AAV3X4A4"/>
<evidence type="ECO:0000313" key="3">
    <source>
        <dbReference type="EMBL" id="GET36635.1"/>
    </source>
</evidence>
<dbReference type="SMART" id="SM00287">
    <property type="entry name" value="SH3b"/>
    <property type="match status" value="1"/>
</dbReference>
<name>A0AAV3X4A4_9CYAN</name>
<keyword evidence="4" id="KW-1185">Reference proteome</keyword>
<dbReference type="InterPro" id="IPR003646">
    <property type="entry name" value="SH3-like_bac-type"/>
</dbReference>
<feature type="compositionally biased region" description="Polar residues" evidence="1">
    <location>
        <begin position="68"/>
        <end position="91"/>
    </location>
</feature>
<reference evidence="3" key="1">
    <citation type="submission" date="2019-10" db="EMBL/GenBank/DDBJ databases">
        <title>Draft genome sequece of Microseira wollei NIES-4236.</title>
        <authorList>
            <person name="Yamaguchi H."/>
            <person name="Suzuki S."/>
            <person name="Kawachi M."/>
        </authorList>
    </citation>
    <scope>NUCLEOTIDE SEQUENCE</scope>
    <source>
        <strain evidence="3">NIES-4236</strain>
    </source>
</reference>
<sequence length="176" mass="18816">MSWSGIFKFLLGFFIAIALLVGSGVGVAFYFVTKLTAPPPKPIFANDKPIAKPKPSPPASKPVAGATPATNAAETVSAAQPDASSTPTETASPKPLEPGAYRAKVTWRNGLILRDSPGTESRRIGGIGYNQQIVVVTESEDKRWIKIRVEENNEEGWVKAGNVERVESEPTQPATD</sequence>
<comment type="caution">
    <text evidence="3">The sequence shown here is derived from an EMBL/GenBank/DDBJ whole genome shotgun (WGS) entry which is preliminary data.</text>
</comment>
<dbReference type="EMBL" id="BLAY01000015">
    <property type="protein sequence ID" value="GET36635.1"/>
    <property type="molecule type" value="Genomic_DNA"/>
</dbReference>
<feature type="domain" description="SH3b" evidence="2">
    <location>
        <begin position="100"/>
        <end position="167"/>
    </location>
</feature>